<dbReference type="NCBIfam" id="NF005995">
    <property type="entry name" value="PRK08119.1"/>
    <property type="match status" value="1"/>
</dbReference>
<name>A0A562J6A7_9FIRM</name>
<keyword evidence="6" id="KW-0472">Membrane</keyword>
<dbReference type="Gene3D" id="2.30.330.10">
    <property type="entry name" value="SpoA-like"/>
    <property type="match status" value="1"/>
</dbReference>
<dbReference type="Gene3D" id="3.40.1550.10">
    <property type="entry name" value="CheC-like"/>
    <property type="match status" value="1"/>
</dbReference>
<evidence type="ECO:0000259" key="8">
    <source>
        <dbReference type="Pfam" id="PF01052"/>
    </source>
</evidence>
<comment type="similarity">
    <text evidence="2">Belongs to the FliN/MopA/SpaO family.</text>
</comment>
<dbReference type="InterPro" id="IPR001543">
    <property type="entry name" value="FliN-like_C"/>
</dbReference>
<reference evidence="10 11" key="1">
    <citation type="submission" date="2019-07" db="EMBL/GenBank/DDBJ databases">
        <title>Genomic Encyclopedia of Type Strains, Phase I: the one thousand microbial genomes (KMG-I) project.</title>
        <authorList>
            <person name="Kyrpides N."/>
        </authorList>
    </citation>
    <scope>NUCLEOTIDE SEQUENCE [LARGE SCALE GENOMIC DNA]</scope>
    <source>
        <strain evidence="10 11">DSM 13558</strain>
    </source>
</reference>
<keyword evidence="11" id="KW-1185">Reference proteome</keyword>
<comment type="subcellular location">
    <subcellularLocation>
        <location evidence="1">Cell membrane</location>
        <topology evidence="1">Peripheral membrane protein</topology>
        <orientation evidence="1">Cytoplasmic side</orientation>
    </subcellularLocation>
</comment>
<evidence type="ECO:0000256" key="1">
    <source>
        <dbReference type="ARBA" id="ARBA00004413"/>
    </source>
</evidence>
<feature type="domain" description="CheC-like protein" evidence="9">
    <location>
        <begin position="109"/>
        <end position="140"/>
    </location>
</feature>
<dbReference type="CDD" id="cd17907">
    <property type="entry name" value="FliY_FliN-Y"/>
    <property type="match status" value="1"/>
</dbReference>
<dbReference type="InterPro" id="IPR028976">
    <property type="entry name" value="CheC-like_sf"/>
</dbReference>
<keyword evidence="3" id="KW-1003">Cell membrane</keyword>
<feature type="compositionally biased region" description="Acidic residues" evidence="7">
    <location>
        <begin position="235"/>
        <end position="244"/>
    </location>
</feature>
<dbReference type="InterPro" id="IPR012826">
    <property type="entry name" value="FliN"/>
</dbReference>
<evidence type="ECO:0000313" key="10">
    <source>
        <dbReference type="EMBL" id="TWH78732.1"/>
    </source>
</evidence>
<dbReference type="AlphaFoldDB" id="A0A562J6A7"/>
<organism evidence="10 11">
    <name type="scientific">Sedimentibacter saalensis</name>
    <dbReference type="NCBI Taxonomy" id="130788"/>
    <lineage>
        <taxon>Bacteria</taxon>
        <taxon>Bacillati</taxon>
        <taxon>Bacillota</taxon>
        <taxon>Tissierellia</taxon>
        <taxon>Sedimentibacter</taxon>
    </lineage>
</organism>
<dbReference type="GO" id="GO:0009425">
    <property type="term" value="C:bacterial-type flagellum basal body"/>
    <property type="evidence" value="ECO:0007669"/>
    <property type="project" value="InterPro"/>
</dbReference>
<dbReference type="GO" id="GO:0003774">
    <property type="term" value="F:cytoskeletal motor activity"/>
    <property type="evidence" value="ECO:0007669"/>
    <property type="project" value="InterPro"/>
</dbReference>
<dbReference type="RefSeq" id="WP_145084789.1">
    <property type="nucleotide sequence ID" value="NZ_VLKH01000008.1"/>
</dbReference>
<keyword evidence="5" id="KW-0283">Flagellar rotation</keyword>
<evidence type="ECO:0000259" key="9">
    <source>
        <dbReference type="Pfam" id="PF04509"/>
    </source>
</evidence>
<evidence type="ECO:0000256" key="7">
    <source>
        <dbReference type="SAM" id="MobiDB-lite"/>
    </source>
</evidence>
<evidence type="ECO:0000256" key="4">
    <source>
        <dbReference type="ARBA" id="ARBA00022500"/>
    </source>
</evidence>
<dbReference type="InterPro" id="IPR036429">
    <property type="entry name" value="SpoA-like_sf"/>
</dbReference>
<accession>A0A562J6A7</accession>
<evidence type="ECO:0000256" key="5">
    <source>
        <dbReference type="ARBA" id="ARBA00022779"/>
    </source>
</evidence>
<dbReference type="OrthoDB" id="9773459at2"/>
<dbReference type="InterPro" id="IPR001172">
    <property type="entry name" value="FliN_T3SS_HrcQb"/>
</dbReference>
<dbReference type="GO" id="GO:0016787">
    <property type="term" value="F:hydrolase activity"/>
    <property type="evidence" value="ECO:0007669"/>
    <property type="project" value="InterPro"/>
</dbReference>
<feature type="domain" description="Flagellar motor switch protein FliN-like C-terminal" evidence="8">
    <location>
        <begin position="294"/>
        <end position="364"/>
    </location>
</feature>
<evidence type="ECO:0000313" key="11">
    <source>
        <dbReference type="Proteomes" id="UP000315343"/>
    </source>
</evidence>
<evidence type="ECO:0000256" key="2">
    <source>
        <dbReference type="ARBA" id="ARBA00009226"/>
    </source>
</evidence>
<dbReference type="Proteomes" id="UP000315343">
    <property type="component" value="Unassembled WGS sequence"/>
</dbReference>
<dbReference type="SUPFAM" id="SSF101801">
    <property type="entry name" value="Surface presentation of antigens (SPOA)"/>
    <property type="match status" value="1"/>
</dbReference>
<protein>
    <submittedName>
        <fullName evidence="10">Flagellar motor switch protein FliN/FliY</fullName>
    </submittedName>
</protein>
<dbReference type="PRINTS" id="PR00956">
    <property type="entry name" value="FLGMOTORFLIN"/>
</dbReference>
<keyword evidence="4" id="KW-0145">Chemotaxis</keyword>
<dbReference type="GO" id="GO:0071973">
    <property type="term" value="P:bacterial-type flagellum-dependent cell motility"/>
    <property type="evidence" value="ECO:0007669"/>
    <property type="project" value="InterPro"/>
</dbReference>
<gene>
    <name evidence="10" type="ORF">LY60_02760</name>
</gene>
<dbReference type="GO" id="GO:0005886">
    <property type="term" value="C:plasma membrane"/>
    <property type="evidence" value="ECO:0007669"/>
    <property type="project" value="UniProtKB-SubCell"/>
</dbReference>
<feature type="domain" description="CheC-like protein" evidence="9">
    <location>
        <begin position="10"/>
        <end position="46"/>
    </location>
</feature>
<dbReference type="SUPFAM" id="SSF103039">
    <property type="entry name" value="CheC-like"/>
    <property type="match status" value="1"/>
</dbReference>
<dbReference type="PANTHER" id="PTHR43484:SF1">
    <property type="entry name" value="FLAGELLAR MOTOR SWITCH PROTEIN FLIN"/>
    <property type="match status" value="1"/>
</dbReference>
<dbReference type="NCBIfam" id="TIGR02480">
    <property type="entry name" value="fliN"/>
    <property type="match status" value="1"/>
</dbReference>
<evidence type="ECO:0000256" key="6">
    <source>
        <dbReference type="ARBA" id="ARBA00023136"/>
    </source>
</evidence>
<proteinExistence type="inferred from homology"/>
<dbReference type="GO" id="GO:0006935">
    <property type="term" value="P:chemotaxis"/>
    <property type="evidence" value="ECO:0007669"/>
    <property type="project" value="UniProtKB-KW"/>
</dbReference>
<dbReference type="Pfam" id="PF04509">
    <property type="entry name" value="CheC"/>
    <property type="match status" value="2"/>
</dbReference>
<dbReference type="InterPro" id="IPR051469">
    <property type="entry name" value="FliN/MopA/SpaO"/>
</dbReference>
<comment type="caution">
    <text evidence="10">The sequence shown here is derived from an EMBL/GenBank/DDBJ whole genome shotgun (WGS) entry which is preliminary data.</text>
</comment>
<keyword evidence="10" id="KW-0966">Cell projection</keyword>
<evidence type="ECO:0000256" key="3">
    <source>
        <dbReference type="ARBA" id="ARBA00022475"/>
    </source>
</evidence>
<dbReference type="PANTHER" id="PTHR43484">
    <property type="match status" value="1"/>
</dbReference>
<dbReference type="Pfam" id="PF01052">
    <property type="entry name" value="FliMN_C"/>
    <property type="match status" value="1"/>
</dbReference>
<dbReference type="InterPro" id="IPR007597">
    <property type="entry name" value="CheC"/>
</dbReference>
<keyword evidence="10" id="KW-0282">Flagellum</keyword>
<sequence>MMNENIFSDMERDVIGEVMNISLGSSATSLSTLLGKRVEITVPKVNVINATQFSYENLEPAIGVEINYVEGLNGVNLMIWKRHDAKAIIEILMGQSIGDDEFEMDEINSSAICEVMNQMMGSAATALSDFLGKSINISTPLAYEINDKQEFRSKYFIEDDVIVAVSFDLFIEGTVQSQFINVMPVSLAREIVSNFLKGADNFSDSSAEETTTHEEAKKADIAAEVKDIQRNTEVYEYEDDDDYEERPRQRNVQQRPKQKKKEQVPVNVRPMDYERFDEDEEEQLSEEQLSNLELIMTVPLEISVEIGKSRRKIKDILEFSQGTIIELDKQAGALVDIIVNGQLIAKGEVVVVNDNFGVRIAEIIKKDELIKITL</sequence>
<keyword evidence="10" id="KW-0969">Cilium</keyword>
<dbReference type="EMBL" id="VLKH01000008">
    <property type="protein sequence ID" value="TWH78732.1"/>
    <property type="molecule type" value="Genomic_DNA"/>
</dbReference>
<feature type="region of interest" description="Disordered" evidence="7">
    <location>
        <begin position="235"/>
        <end position="265"/>
    </location>
</feature>